<proteinExistence type="predicted"/>
<keyword evidence="2" id="KW-1185">Reference proteome</keyword>
<comment type="caution">
    <text evidence="1">The sequence shown here is derived from an EMBL/GenBank/DDBJ whole genome shotgun (WGS) entry which is preliminary data.</text>
</comment>
<evidence type="ECO:0000313" key="2">
    <source>
        <dbReference type="Proteomes" id="UP001281147"/>
    </source>
</evidence>
<dbReference type="Proteomes" id="UP001281147">
    <property type="component" value="Unassembled WGS sequence"/>
</dbReference>
<reference evidence="1" key="1">
    <citation type="submission" date="2023-07" db="EMBL/GenBank/DDBJ databases">
        <title>Black Yeasts Isolated from many extreme environments.</title>
        <authorList>
            <person name="Coleine C."/>
            <person name="Stajich J.E."/>
            <person name="Selbmann L."/>
        </authorList>
    </citation>
    <scope>NUCLEOTIDE SEQUENCE</scope>
    <source>
        <strain evidence="1">CCFEE 5714</strain>
    </source>
</reference>
<sequence length="796" mass="87237">MAQNGPQSFVVRLLQAPAGLDGAFRVHILPESLVHLNLKLGDLCEILHEDGNSLGFGIAWQATDRSNSNKTQTKPVKLSKTMLDAFGLEPGSLVSIRRRTAKLPIAETVTLTDVTPAEWNAGHEDDIEDGRWRWRSGCLLSTCELFASDTTFEIAAKKNLKKRFHIEHIQSSDAQSGVPNVFTADDQTDIVINGQGHSTGSSGLIEEYVGGLLDQLQELNSRMTEVLSQTKEPASDAIDYEVNEGILIHGFEGTGKTLLLKYAAETKFRKVLTLKKSSLTASTASKNQDFIRNAFKDARAYQPSLILMDNLDKLVPALDDTYSDVINEELDKLVGSRVLVIATCRSPNDINNGIIGSGRLSAFIELPIPNQLAREHILDVVLSKKVDPEGHLARAVSGRTHGYTGKDLALVVKVAKSNAFRRYNEKYDNRLNTADMNGSGQDICSKSADDRAGVGTNRKTNGVADNLTQTKVVAGEDVRNGHTESVPRPPPQSDPLRPQLTMEDFESALTKVKPTALREVIFQSPNVSWDNIGGSAALRERFDEILSWPLQYSNIMEQYCERPAKGVLLYGPPGCSKTLTAQAVASNHGHNFIAVKGAELINKYVGESERAVREMFRKARQAAPCVIFFDEFDSIASGRERDGIKGLNVLTTLLNEMDGFESLKGVLVLAATNRPEILDSAIMRPGRFDSHVYLGPPDSAARKEIFAISTKGRPIVKGLDFEKLVDATEGYTGAEIVRICQIATHAAMRRTIKGGSTIQPVTTEDFEKGLQQTTKAVTSEMLVAYHVFAQKTTPFQ</sequence>
<dbReference type="EMBL" id="JAUTXU010000006">
    <property type="protein sequence ID" value="KAK3724224.1"/>
    <property type="molecule type" value="Genomic_DNA"/>
</dbReference>
<accession>A0ACC3NY63</accession>
<name>A0ACC3NY63_9PEZI</name>
<organism evidence="1 2">
    <name type="scientific">Vermiconidia calcicola</name>
    <dbReference type="NCBI Taxonomy" id="1690605"/>
    <lineage>
        <taxon>Eukaryota</taxon>
        <taxon>Fungi</taxon>
        <taxon>Dikarya</taxon>
        <taxon>Ascomycota</taxon>
        <taxon>Pezizomycotina</taxon>
        <taxon>Dothideomycetes</taxon>
        <taxon>Dothideomycetidae</taxon>
        <taxon>Mycosphaerellales</taxon>
        <taxon>Extremaceae</taxon>
        <taxon>Vermiconidia</taxon>
    </lineage>
</organism>
<protein>
    <submittedName>
        <fullName evidence="1">AAA+-type ATPase</fullName>
    </submittedName>
</protein>
<gene>
    <name evidence="1" type="primary">AFG2_1</name>
    <name evidence="1" type="ORF">LTR37_001349</name>
</gene>
<evidence type="ECO:0000313" key="1">
    <source>
        <dbReference type="EMBL" id="KAK3724224.1"/>
    </source>
</evidence>